<dbReference type="GeneID" id="19882317"/>
<dbReference type="InterPro" id="IPR039770">
    <property type="entry name" value="Rpf2"/>
</dbReference>
<dbReference type="FunCoup" id="L2GKI5">
    <property type="interactions" value="161"/>
</dbReference>
<organism evidence="4 5">
    <name type="scientific">Vittaforma corneae (strain ATCC 50505)</name>
    <name type="common">Microsporidian parasite</name>
    <name type="synonym">Nosema corneum</name>
    <dbReference type="NCBI Taxonomy" id="993615"/>
    <lineage>
        <taxon>Eukaryota</taxon>
        <taxon>Fungi</taxon>
        <taxon>Fungi incertae sedis</taxon>
        <taxon>Microsporidia</taxon>
        <taxon>Nosematidae</taxon>
        <taxon>Vittaforma</taxon>
    </lineage>
</organism>
<keyword evidence="5" id="KW-1185">Reference proteome</keyword>
<dbReference type="InParanoid" id="L2GKI5"/>
<dbReference type="HOGENOM" id="CLU_100680_0_0_1"/>
<dbReference type="Proteomes" id="UP000011082">
    <property type="component" value="Unassembled WGS sequence"/>
</dbReference>
<dbReference type="OrthoDB" id="407658at2759"/>
<dbReference type="EMBL" id="JH370145">
    <property type="protein sequence ID" value="ELA41366.1"/>
    <property type="molecule type" value="Genomic_DNA"/>
</dbReference>
<dbReference type="VEuPathDB" id="MicrosporidiaDB:VICG_01607"/>
<keyword evidence="2 3" id="KW-0539">Nucleus</keyword>
<dbReference type="PANTHER" id="PTHR12728:SF0">
    <property type="entry name" value="RIBOSOME PRODUCTION FACTOR 2 HOMOLOG"/>
    <property type="match status" value="1"/>
</dbReference>
<name>L2GKI5_VITCO</name>
<dbReference type="GO" id="GO:0000027">
    <property type="term" value="P:ribosomal large subunit assembly"/>
    <property type="evidence" value="ECO:0007669"/>
    <property type="project" value="InterPro"/>
</dbReference>
<sequence length="245" mass="28589">MRPKNPKARKNVLCLSKTMPKPLRELLTIRGDFLALEEDIDCFADYEKTCKLMKKKKCALSVASTKEHLVFVRVYDYQPLEILKFRISKSFSSADFGSVPAELYSKYFVICQQIENKRIENFLVDFFSQHSTKVNIDSVRYAWIIGQTSHQSERTFTLKYVRVLNDLSVEDIGPHFELVLEKEFYCGDELYEKAFACSQPAKQRNVSKNVFRDTVGKLHIDRQDLNDINLKKSRAYKKIEKSSEQ</sequence>
<accession>L2GKI5</accession>
<dbReference type="GO" id="GO:0000463">
    <property type="term" value="P:maturation of LSU-rRNA from tricistronic rRNA transcript (SSU-rRNA, 5.8S rRNA, LSU-rRNA)"/>
    <property type="evidence" value="ECO:0007669"/>
    <property type="project" value="TreeGrafter"/>
</dbReference>
<dbReference type="GO" id="GO:0005730">
    <property type="term" value="C:nucleolus"/>
    <property type="evidence" value="ECO:0007669"/>
    <property type="project" value="UniProtKB-SubCell"/>
</dbReference>
<dbReference type="OMA" id="KRKCNIF"/>
<evidence type="ECO:0000256" key="2">
    <source>
        <dbReference type="ARBA" id="ARBA00023242"/>
    </source>
</evidence>
<protein>
    <recommendedName>
        <fullName evidence="3">Ribosome production factor 2 homolog</fullName>
    </recommendedName>
    <alternativeName>
        <fullName evidence="3">Ribosome biogenesis protein RPF2 homolog</fullName>
    </alternativeName>
</protein>
<proteinExistence type="inferred from homology"/>
<evidence type="ECO:0000256" key="1">
    <source>
        <dbReference type="ARBA" id="ARBA00004604"/>
    </source>
</evidence>
<reference evidence="5" key="1">
    <citation type="submission" date="2011-05" db="EMBL/GenBank/DDBJ databases">
        <title>The genome sequence of Vittaforma corneae strain ATCC 50505.</title>
        <authorList>
            <consortium name="The Broad Institute Genome Sequencing Platform"/>
            <person name="Cuomo C."/>
            <person name="Didier E."/>
            <person name="Bowers L."/>
            <person name="Young S.K."/>
            <person name="Zeng Q."/>
            <person name="Gargeya S."/>
            <person name="Fitzgerald M."/>
            <person name="Haas B."/>
            <person name="Abouelleil A."/>
            <person name="Alvarado L."/>
            <person name="Arachchi H.M."/>
            <person name="Berlin A."/>
            <person name="Chapman S.B."/>
            <person name="Gearin G."/>
            <person name="Goldberg J."/>
            <person name="Griggs A."/>
            <person name="Gujja S."/>
            <person name="Hansen M."/>
            <person name="Heiman D."/>
            <person name="Howarth C."/>
            <person name="Larimer J."/>
            <person name="Lui A."/>
            <person name="MacDonald P.J.P."/>
            <person name="McCowen C."/>
            <person name="Montmayeur A."/>
            <person name="Murphy C."/>
            <person name="Neiman D."/>
            <person name="Pearson M."/>
            <person name="Priest M."/>
            <person name="Roberts A."/>
            <person name="Saif S."/>
            <person name="Shea T."/>
            <person name="Sisk P."/>
            <person name="Stolte C."/>
            <person name="Sykes S."/>
            <person name="Wortman J."/>
            <person name="Nusbaum C."/>
            <person name="Birren B."/>
        </authorList>
    </citation>
    <scope>NUCLEOTIDE SEQUENCE [LARGE SCALE GENOMIC DNA]</scope>
    <source>
        <strain evidence="5">ATCC 50505</strain>
    </source>
</reference>
<evidence type="ECO:0000256" key="3">
    <source>
        <dbReference type="RuleBase" id="RU367086"/>
    </source>
</evidence>
<dbReference type="RefSeq" id="XP_007605052.1">
    <property type="nucleotide sequence ID" value="XM_007604990.1"/>
</dbReference>
<comment type="similarity">
    <text evidence="3">Belongs to the RPF2 family.</text>
</comment>
<comment type="subcellular location">
    <subcellularLocation>
        <location evidence="1 3">Nucleus</location>
        <location evidence="1 3">Nucleolus</location>
    </subcellularLocation>
</comment>
<dbReference type="PANTHER" id="PTHR12728">
    <property type="entry name" value="BRIX DOMAIN CONTAINING PROTEIN"/>
    <property type="match status" value="1"/>
</dbReference>
<evidence type="ECO:0000313" key="5">
    <source>
        <dbReference type="Proteomes" id="UP000011082"/>
    </source>
</evidence>
<dbReference type="GO" id="GO:0019843">
    <property type="term" value="F:rRNA binding"/>
    <property type="evidence" value="ECO:0007669"/>
    <property type="project" value="UniProtKB-UniRule"/>
</dbReference>
<dbReference type="AlphaFoldDB" id="L2GKI5"/>
<gene>
    <name evidence="4" type="ORF">VICG_01607</name>
</gene>
<evidence type="ECO:0000313" key="4">
    <source>
        <dbReference type="EMBL" id="ELA41366.1"/>
    </source>
</evidence>
<dbReference type="STRING" id="993615.L2GKI5"/>